<proteinExistence type="predicted"/>
<evidence type="ECO:0000259" key="2">
    <source>
        <dbReference type="Pfam" id="PF12158"/>
    </source>
</evidence>
<gene>
    <name evidence="3" type="ORF">DAA48_16300</name>
</gene>
<dbReference type="Proteomes" id="UP000241986">
    <property type="component" value="Unassembled WGS sequence"/>
</dbReference>
<keyword evidence="1" id="KW-0472">Membrane</keyword>
<organism evidence="3 4">
    <name type="scientific">Aeromonas veronii</name>
    <dbReference type="NCBI Taxonomy" id="654"/>
    <lineage>
        <taxon>Bacteria</taxon>
        <taxon>Pseudomonadati</taxon>
        <taxon>Pseudomonadota</taxon>
        <taxon>Gammaproteobacteria</taxon>
        <taxon>Aeromonadales</taxon>
        <taxon>Aeromonadaceae</taxon>
        <taxon>Aeromonas</taxon>
    </lineage>
</organism>
<keyword evidence="1" id="KW-0812">Transmembrane</keyword>
<evidence type="ECO:0000256" key="1">
    <source>
        <dbReference type="SAM" id="Phobius"/>
    </source>
</evidence>
<sequence length="179" mass="20247">MVLATSCLAYVVYNNSNGIEGNELSLSWMLGLMSVMMLILAASSLFQTLINVREERTRLLPHTLGKITSVSVSQFLWFERKISIDYSYLVDDVDYRGNRFSIYSSETTEGALNLMPGMRGFKDVRELEGKRVSVYYNPKRPSDSILNKAATKSLAFYIIPPIVIILSCFYVLYNVIING</sequence>
<evidence type="ECO:0000313" key="3">
    <source>
        <dbReference type="EMBL" id="PTH80124.1"/>
    </source>
</evidence>
<name>A0A2T4MZX4_AERVE</name>
<dbReference type="EMBL" id="PZKL01000037">
    <property type="protein sequence ID" value="PTH80124.1"/>
    <property type="molecule type" value="Genomic_DNA"/>
</dbReference>
<feature type="transmembrane region" description="Helical" evidence="1">
    <location>
        <begin position="154"/>
        <end position="173"/>
    </location>
</feature>
<dbReference type="AlphaFoldDB" id="A0A2T4MZX4"/>
<accession>A0A2T4MZX4</accession>
<dbReference type="InterPro" id="IPR021994">
    <property type="entry name" value="DUF3592"/>
</dbReference>
<dbReference type="Pfam" id="PF12158">
    <property type="entry name" value="DUF3592"/>
    <property type="match status" value="1"/>
</dbReference>
<evidence type="ECO:0000313" key="4">
    <source>
        <dbReference type="Proteomes" id="UP000241986"/>
    </source>
</evidence>
<feature type="domain" description="DUF3592" evidence="2">
    <location>
        <begin position="65"/>
        <end position="148"/>
    </location>
</feature>
<comment type="caution">
    <text evidence="3">The sequence shown here is derived from an EMBL/GenBank/DDBJ whole genome shotgun (WGS) entry which is preliminary data.</text>
</comment>
<protein>
    <recommendedName>
        <fullName evidence="2">DUF3592 domain-containing protein</fullName>
    </recommendedName>
</protein>
<reference evidence="3 4" key="1">
    <citation type="submission" date="2018-03" db="EMBL/GenBank/DDBJ databases">
        <title>Aeromonas veronii whole genome sequencing and analysis.</title>
        <authorList>
            <person name="Xie H."/>
            <person name="Liu T."/>
            <person name="Wang K."/>
        </authorList>
    </citation>
    <scope>NUCLEOTIDE SEQUENCE [LARGE SCALE GENOMIC DNA]</scope>
    <source>
        <strain evidence="3 4">XH.VA.1</strain>
    </source>
</reference>
<feature type="transmembrane region" description="Helical" evidence="1">
    <location>
        <begin position="28"/>
        <end position="50"/>
    </location>
</feature>
<keyword evidence="1" id="KW-1133">Transmembrane helix</keyword>